<reference evidence="7" key="1">
    <citation type="submission" date="2022-07" db="EMBL/GenBank/DDBJ databases">
        <title>Phylogenomic reconstructions and comparative analyses of Kickxellomycotina fungi.</title>
        <authorList>
            <person name="Reynolds N.K."/>
            <person name="Stajich J.E."/>
            <person name="Barry K."/>
            <person name="Grigoriev I.V."/>
            <person name="Crous P."/>
            <person name="Smith M.E."/>
        </authorList>
    </citation>
    <scope>NUCLEOTIDE SEQUENCE</scope>
    <source>
        <strain evidence="7">NBRC 32514</strain>
    </source>
</reference>
<keyword evidence="8" id="KW-1185">Reference proteome</keyword>
<keyword evidence="3 5" id="KW-1133">Transmembrane helix</keyword>
<keyword evidence="2 5" id="KW-0812">Transmembrane</keyword>
<evidence type="ECO:0000259" key="6">
    <source>
        <dbReference type="Pfam" id="PF01284"/>
    </source>
</evidence>
<feature type="domain" description="MARVEL" evidence="6">
    <location>
        <begin position="12"/>
        <end position="138"/>
    </location>
</feature>
<gene>
    <name evidence="7" type="ORF">LPJ53_003672</name>
</gene>
<protein>
    <recommendedName>
        <fullName evidence="6">MARVEL domain-containing protein</fullName>
    </recommendedName>
</protein>
<evidence type="ECO:0000256" key="4">
    <source>
        <dbReference type="ARBA" id="ARBA00023136"/>
    </source>
</evidence>
<evidence type="ECO:0000256" key="5">
    <source>
        <dbReference type="SAM" id="Phobius"/>
    </source>
</evidence>
<dbReference type="EMBL" id="JANBOJ010000145">
    <property type="protein sequence ID" value="KAJ1721852.1"/>
    <property type="molecule type" value="Genomic_DNA"/>
</dbReference>
<comment type="subcellular location">
    <subcellularLocation>
        <location evidence="1">Membrane</location>
        <topology evidence="1">Multi-pass membrane protein</topology>
    </subcellularLocation>
</comment>
<feature type="transmembrane region" description="Helical" evidence="5">
    <location>
        <begin position="124"/>
        <end position="145"/>
    </location>
</feature>
<evidence type="ECO:0000256" key="3">
    <source>
        <dbReference type="ARBA" id="ARBA00022989"/>
    </source>
</evidence>
<organism evidence="7 8">
    <name type="scientific">Coemansia erecta</name>
    <dbReference type="NCBI Taxonomy" id="147472"/>
    <lineage>
        <taxon>Eukaryota</taxon>
        <taxon>Fungi</taxon>
        <taxon>Fungi incertae sedis</taxon>
        <taxon>Zoopagomycota</taxon>
        <taxon>Kickxellomycotina</taxon>
        <taxon>Kickxellomycetes</taxon>
        <taxon>Kickxellales</taxon>
        <taxon>Kickxellaceae</taxon>
        <taxon>Coemansia</taxon>
    </lineage>
</organism>
<evidence type="ECO:0000256" key="2">
    <source>
        <dbReference type="ARBA" id="ARBA00022692"/>
    </source>
</evidence>
<dbReference type="Proteomes" id="UP001149813">
    <property type="component" value="Unassembled WGS sequence"/>
</dbReference>
<accession>A0A9W7XZL8</accession>
<comment type="caution">
    <text evidence="7">The sequence shown here is derived from an EMBL/GenBank/DDBJ whole genome shotgun (WGS) entry which is preliminary data.</text>
</comment>
<feature type="transmembrane region" description="Helical" evidence="5">
    <location>
        <begin position="52"/>
        <end position="70"/>
    </location>
</feature>
<keyword evidence="4 5" id="KW-0472">Membrane</keyword>
<dbReference type="Pfam" id="PF01284">
    <property type="entry name" value="MARVEL"/>
    <property type="match status" value="1"/>
</dbReference>
<sequence>MSNWYQFGLMRKVAIVLATALIFGVFVADATALSEINSFKSAPGSVRGACGWTMFVAIVSLLTLPLMLTPSMRIQRIFNRTGIELCILGLLTLFYFISGITLATKSNSHACLTSKLCTRVRATTALSWLTFFVLLVAMTAVAMIARVQSRLGMPIFSAYSFDVEGQEGGRPYDMHNVGGASQYGSHFGNVHQQPITSDKPYGEVAVPQATANGYPSYGGGNGGSMYGN</sequence>
<dbReference type="AlphaFoldDB" id="A0A9W7XZL8"/>
<evidence type="ECO:0000256" key="1">
    <source>
        <dbReference type="ARBA" id="ARBA00004141"/>
    </source>
</evidence>
<name>A0A9W7XZL8_9FUNG</name>
<evidence type="ECO:0000313" key="8">
    <source>
        <dbReference type="Proteomes" id="UP001149813"/>
    </source>
</evidence>
<evidence type="ECO:0000313" key="7">
    <source>
        <dbReference type="EMBL" id="KAJ1721852.1"/>
    </source>
</evidence>
<dbReference type="OrthoDB" id="5583062at2759"/>
<feature type="transmembrane region" description="Helical" evidence="5">
    <location>
        <begin position="82"/>
        <end position="104"/>
    </location>
</feature>
<proteinExistence type="predicted"/>
<dbReference type="InterPro" id="IPR008253">
    <property type="entry name" value="Marvel"/>
</dbReference>
<dbReference type="GO" id="GO:0016020">
    <property type="term" value="C:membrane"/>
    <property type="evidence" value="ECO:0007669"/>
    <property type="project" value="UniProtKB-SubCell"/>
</dbReference>